<accession>A0A660LCU2</accession>
<feature type="transmembrane region" description="Helical" evidence="1">
    <location>
        <begin position="163"/>
        <end position="184"/>
    </location>
</feature>
<sequence>MAETVESTTRVAEVPVVGHRRRWAPPRPLAALLAACALLGVAWALLLPAWQAPDENSHYGYVQSLVDGPGLPGEPDHLMFSTEQLFSADAANANQTAAAPSTKPEWDPRAYDAWRAEWAKRPDAQRSDGGGPNPARSNPPLAYLVYAAPYAAFSGADPFDRLVAMRLVGVLWLLVAVLATWALAGEVFGRRPVLQLGAAAVPALAPMPMFVSASVTPDAMLFAAWSVAFWLGARVLVRGLTVSRGVAFMVAVGLACWIKATSYGLIPGALVAFGWALWRARRAAPVRLAVPGLAALAVSVGGWVVLARALARPASEQLTSVATASGLDPRELASYLWQFYLPRLWFMQDFFAKVPVTLPVYDTMLQGAWGRFGWLEIAFPEPVYWALTAVTIATVVLAGSALWRLRRGLDRAVLAFLAVVALTLLAGLHWQEYRLVLSGAGLFMQGRYLLPLVAIAGVVVAAALCVVPARRRATAVAVVLSGLFALQIFSLALIVERFYA</sequence>
<dbReference type="OrthoDB" id="5243981at2"/>
<comment type="caution">
    <text evidence="2">The sequence shown here is derived from an EMBL/GenBank/DDBJ whole genome shotgun (WGS) entry which is preliminary data.</text>
</comment>
<feature type="transmembrane region" description="Helical" evidence="1">
    <location>
        <begin position="219"/>
        <end position="237"/>
    </location>
</feature>
<dbReference type="Proteomes" id="UP000278962">
    <property type="component" value="Unassembled WGS sequence"/>
</dbReference>
<dbReference type="RefSeq" id="WP_121250639.1">
    <property type="nucleotide sequence ID" value="NZ_RBIL01000001.1"/>
</dbReference>
<dbReference type="InterPro" id="IPR018674">
    <property type="entry name" value="DUF2142_membrane"/>
</dbReference>
<protein>
    <submittedName>
        <fullName evidence="2">Putative membrane protein DUF2142</fullName>
    </submittedName>
</protein>
<feature type="transmembrane region" description="Helical" evidence="1">
    <location>
        <begin position="288"/>
        <end position="311"/>
    </location>
</feature>
<feature type="transmembrane region" description="Helical" evidence="1">
    <location>
        <begin position="29"/>
        <end position="50"/>
    </location>
</feature>
<keyword evidence="1" id="KW-0812">Transmembrane</keyword>
<reference evidence="2 3" key="1">
    <citation type="submission" date="2018-10" db="EMBL/GenBank/DDBJ databases">
        <title>Genomic Encyclopedia of Archaeal and Bacterial Type Strains, Phase II (KMG-II): from individual species to whole genera.</title>
        <authorList>
            <person name="Goeker M."/>
        </authorList>
    </citation>
    <scope>NUCLEOTIDE SEQUENCE [LARGE SCALE GENOMIC DNA]</scope>
    <source>
        <strain evidence="2 3">DSM 14954</strain>
    </source>
</reference>
<feature type="transmembrane region" description="Helical" evidence="1">
    <location>
        <begin position="249"/>
        <end position="276"/>
    </location>
</feature>
<feature type="transmembrane region" description="Helical" evidence="1">
    <location>
        <begin position="474"/>
        <end position="495"/>
    </location>
</feature>
<keyword evidence="1" id="KW-0472">Membrane</keyword>
<proteinExistence type="predicted"/>
<feature type="transmembrane region" description="Helical" evidence="1">
    <location>
        <begin position="412"/>
        <end position="428"/>
    </location>
</feature>
<dbReference type="Pfam" id="PF09913">
    <property type="entry name" value="DUF2142"/>
    <property type="match status" value="1"/>
</dbReference>
<organism evidence="2 3">
    <name type="scientific">Solirubrobacter pauli</name>
    <dbReference type="NCBI Taxonomy" id="166793"/>
    <lineage>
        <taxon>Bacteria</taxon>
        <taxon>Bacillati</taxon>
        <taxon>Actinomycetota</taxon>
        <taxon>Thermoleophilia</taxon>
        <taxon>Solirubrobacterales</taxon>
        <taxon>Solirubrobacteraceae</taxon>
        <taxon>Solirubrobacter</taxon>
    </lineage>
</organism>
<feature type="transmembrane region" description="Helical" evidence="1">
    <location>
        <begin position="383"/>
        <end position="405"/>
    </location>
</feature>
<dbReference type="EMBL" id="RBIL01000001">
    <property type="protein sequence ID" value="RKQ92867.1"/>
    <property type="molecule type" value="Genomic_DNA"/>
</dbReference>
<keyword evidence="3" id="KW-1185">Reference proteome</keyword>
<dbReference type="AlphaFoldDB" id="A0A660LCU2"/>
<gene>
    <name evidence="2" type="ORF">C8N24_2723</name>
</gene>
<keyword evidence="1" id="KW-1133">Transmembrane helix</keyword>
<evidence type="ECO:0000313" key="2">
    <source>
        <dbReference type="EMBL" id="RKQ92867.1"/>
    </source>
</evidence>
<feature type="transmembrane region" description="Helical" evidence="1">
    <location>
        <begin position="448"/>
        <end position="467"/>
    </location>
</feature>
<evidence type="ECO:0000256" key="1">
    <source>
        <dbReference type="SAM" id="Phobius"/>
    </source>
</evidence>
<name>A0A660LCU2_9ACTN</name>
<evidence type="ECO:0000313" key="3">
    <source>
        <dbReference type="Proteomes" id="UP000278962"/>
    </source>
</evidence>